<dbReference type="SUPFAM" id="SSF46955">
    <property type="entry name" value="Putative DNA-binding domain"/>
    <property type="match status" value="1"/>
</dbReference>
<keyword evidence="1" id="KW-1133">Transmembrane helix</keyword>
<proteinExistence type="predicted"/>
<dbReference type="KEGG" id="tbd:Tbd_2070"/>
<accession>Q3SH66</accession>
<keyword evidence="1" id="KW-0812">Transmembrane</keyword>
<dbReference type="RefSeq" id="WP_011312582.1">
    <property type="nucleotide sequence ID" value="NC_007404.1"/>
</dbReference>
<dbReference type="Pfam" id="PF05930">
    <property type="entry name" value="Phage_AlpA"/>
    <property type="match status" value="1"/>
</dbReference>
<dbReference type="OrthoDB" id="5298532at2"/>
<dbReference type="Gene3D" id="1.10.238.160">
    <property type="match status" value="1"/>
</dbReference>
<evidence type="ECO:0000256" key="1">
    <source>
        <dbReference type="SAM" id="Phobius"/>
    </source>
</evidence>
<dbReference type="EMBL" id="CP000116">
    <property type="protein sequence ID" value="AAZ98023.1"/>
    <property type="molecule type" value="Genomic_DNA"/>
</dbReference>
<dbReference type="Proteomes" id="UP000008291">
    <property type="component" value="Chromosome"/>
</dbReference>
<dbReference type="AlphaFoldDB" id="Q3SH66"/>
<dbReference type="HOGENOM" id="CLU_140176_11_3_4"/>
<dbReference type="eggNOG" id="COG3311">
    <property type="taxonomic scope" value="Bacteria"/>
</dbReference>
<reference evidence="2 3" key="1">
    <citation type="journal article" date="2006" name="J. Bacteriol.">
        <title>The genome sequence of the obligately chemolithoautotrophic, facultatively anaerobic bacterium Thiobacillus denitrificans.</title>
        <authorList>
            <person name="Beller H.R."/>
            <person name="Chain P.S."/>
            <person name="Letain T.E."/>
            <person name="Chakicherla A."/>
            <person name="Larimer F.W."/>
            <person name="Richardson P.M."/>
            <person name="Coleman M.A."/>
            <person name="Wood A.P."/>
            <person name="Kelly D.P."/>
        </authorList>
    </citation>
    <scope>NUCLEOTIDE SEQUENCE [LARGE SCALE GENOMIC DNA]</scope>
    <source>
        <strain evidence="2 3">ATCC 25259</strain>
    </source>
</reference>
<organism evidence="2 3">
    <name type="scientific">Thiobacillus denitrificans (strain ATCC 25259 / T1)</name>
    <dbReference type="NCBI Taxonomy" id="292415"/>
    <lineage>
        <taxon>Bacteria</taxon>
        <taxon>Pseudomonadati</taxon>
        <taxon>Pseudomonadota</taxon>
        <taxon>Betaproteobacteria</taxon>
        <taxon>Nitrosomonadales</taxon>
        <taxon>Thiobacillaceae</taxon>
        <taxon>Thiobacillus</taxon>
    </lineage>
</organism>
<keyword evidence="1" id="KW-0472">Membrane</keyword>
<name>Q3SH66_THIDA</name>
<dbReference type="InterPro" id="IPR010260">
    <property type="entry name" value="AlpA"/>
</dbReference>
<protein>
    <submittedName>
        <fullName evidence="2">Possible Transcriptional Regulator</fullName>
    </submittedName>
</protein>
<evidence type="ECO:0000313" key="2">
    <source>
        <dbReference type="EMBL" id="AAZ98023.1"/>
    </source>
</evidence>
<gene>
    <name evidence="2" type="ordered locus">Tbd_2070</name>
</gene>
<dbReference type="InterPro" id="IPR009061">
    <property type="entry name" value="DNA-bd_dom_put_sf"/>
</dbReference>
<evidence type="ECO:0000313" key="3">
    <source>
        <dbReference type="Proteomes" id="UP000008291"/>
    </source>
</evidence>
<sequence>MATKTDDPALITFDALPDSAFVQSATLAALFQTSGTTIWRWAKDGRLPKPRKLGGNSTRWNVGEVRQAIAKMGA</sequence>
<dbReference type="STRING" id="292415.Tbd_2070"/>
<feature type="transmembrane region" description="Helical" evidence="1">
    <location>
        <begin position="20"/>
        <end position="42"/>
    </location>
</feature>
<keyword evidence="3" id="KW-1185">Reference proteome</keyword>